<evidence type="ECO:0000313" key="3">
    <source>
        <dbReference type="EMBL" id="EDA8247159.1"/>
    </source>
</evidence>
<evidence type="ECO:0000313" key="2">
    <source>
        <dbReference type="EMBL" id="EBZ4208356.1"/>
    </source>
</evidence>
<dbReference type="EMBL" id="AAHISR010000047">
    <property type="protein sequence ID" value="EBW5674235.1"/>
    <property type="molecule type" value="Genomic_DNA"/>
</dbReference>
<gene>
    <name evidence="3" type="ORF">A4I94_22510</name>
    <name evidence="1" type="ORF">DPY77_24230</name>
    <name evidence="2" type="ORF">EBC19_23805</name>
</gene>
<evidence type="ECO:0000313" key="1">
    <source>
        <dbReference type="EMBL" id="EBW5674235.1"/>
    </source>
</evidence>
<proteinExistence type="predicted"/>
<dbReference type="RefSeq" id="WP_001226806.1">
    <property type="nucleotide sequence ID" value="NZ_CP082930.1"/>
</dbReference>
<dbReference type="EMBL" id="AALLJB010000078">
    <property type="protein sequence ID" value="EDA8247159.1"/>
    <property type="molecule type" value="Genomic_DNA"/>
</dbReference>
<comment type="caution">
    <text evidence="3">The sequence shown here is derived from an EMBL/GenBank/DDBJ whole genome shotgun (WGS) entry which is preliminary data.</text>
</comment>
<dbReference type="EMBL" id="AAHRBT010000043">
    <property type="protein sequence ID" value="EBZ4208356.1"/>
    <property type="molecule type" value="Genomic_DNA"/>
</dbReference>
<dbReference type="AlphaFoldDB" id="A0A5J1SXU8"/>
<name>A0A5J1SXU8_SALET</name>
<reference evidence="3" key="1">
    <citation type="submission" date="2018-07" db="EMBL/GenBank/DDBJ databases">
        <authorList>
            <person name="Ashton P.M."/>
            <person name="Dallman T."/>
            <person name="Nair S."/>
            <person name="De Pinna E."/>
            <person name="Peters T."/>
            <person name="Grant K."/>
        </authorList>
    </citation>
    <scope>NUCLEOTIDE SEQUENCE</scope>
    <source>
        <strain evidence="3">186598</strain>
        <strain evidence="1">196404</strain>
        <strain evidence="2">623457</strain>
    </source>
</reference>
<accession>A0A5J1SXU8</accession>
<sequence>MRKINSDELPDNCFVYPLIKYRARNRHLKNILAIQRTLEHCNKIRTDFESELDELKILNENKGYLTGLSLIFNELVHTLVSYEEKQKIRFSAYKDFLKSQIESAFIDPEMVDIIISYIQSYFKDDKKITLVFPEKFKAILDGHNTYDGLVYADSFDFAAKNDADIIMLPYTFLCEKIFSETDMHIENMNEDMHYIIPKHIDEIIAALLRFKKEILVRGGYNKECEYE</sequence>
<protein>
    <submittedName>
        <fullName evidence="3">Uncharacterized protein</fullName>
    </submittedName>
</protein>
<organism evidence="3">
    <name type="scientific">Salmonella enterica subsp. enterica serovar London</name>
    <dbReference type="NCBI Taxonomy" id="149390"/>
    <lineage>
        <taxon>Bacteria</taxon>
        <taxon>Pseudomonadati</taxon>
        <taxon>Pseudomonadota</taxon>
        <taxon>Gammaproteobacteria</taxon>
        <taxon>Enterobacterales</taxon>
        <taxon>Enterobacteriaceae</taxon>
        <taxon>Salmonella</taxon>
    </lineage>
</organism>